<evidence type="ECO:0000313" key="1">
    <source>
        <dbReference type="EMBL" id="KAA8816489.1"/>
    </source>
</evidence>
<comment type="caution">
    <text evidence="1">The sequence shown here is derived from an EMBL/GenBank/DDBJ whole genome shotgun (WGS) entry which is preliminary data.</text>
</comment>
<gene>
    <name evidence="1" type="ORF">EMB92_06185</name>
</gene>
<evidence type="ECO:0000313" key="2">
    <source>
        <dbReference type="Proteomes" id="UP000326060"/>
    </source>
</evidence>
<dbReference type="AlphaFoldDB" id="A0A5M9ZCK4"/>
<accession>A0A5M9ZCK4</accession>
<dbReference type="Proteomes" id="UP000326060">
    <property type="component" value="Unassembled WGS sequence"/>
</dbReference>
<reference evidence="1 2" key="1">
    <citation type="journal article" date="2019" name="Syst. Appl. Microbiol.">
        <title>Characterization of Bifidobacterium species in feaces of the Egyptian fruit bat: Description of B. vespertilionis sp. nov. and B. rousetti sp. nov.</title>
        <authorList>
            <person name="Modesto M."/>
            <person name="Satti M."/>
            <person name="Watanabe K."/>
            <person name="Puglisi E."/>
            <person name="Morelli L."/>
            <person name="Huang C.-H."/>
            <person name="Liou J.-S."/>
            <person name="Miyashita M."/>
            <person name="Tamura T."/>
            <person name="Saito S."/>
            <person name="Mori K."/>
            <person name="Huang L."/>
            <person name="Sciavilla P."/>
            <person name="Sandri C."/>
            <person name="Spiezio C."/>
            <person name="Vitali F."/>
            <person name="Cavalieri D."/>
            <person name="Perpetuini G."/>
            <person name="Tofalo R."/>
            <person name="Bonetti A."/>
            <person name="Arita M."/>
            <person name="Mattarelli P."/>
        </authorList>
    </citation>
    <scope>NUCLEOTIDE SEQUENCE [LARGE SCALE GENOMIC DNA]</scope>
    <source>
        <strain evidence="1 2">RST27</strain>
    </source>
</reference>
<evidence type="ECO:0008006" key="3">
    <source>
        <dbReference type="Google" id="ProtNLM"/>
    </source>
</evidence>
<organism evidence="1 2">
    <name type="scientific">Bifidobacterium callitrichos</name>
    <dbReference type="NCBI Taxonomy" id="762209"/>
    <lineage>
        <taxon>Bacteria</taxon>
        <taxon>Bacillati</taxon>
        <taxon>Actinomycetota</taxon>
        <taxon>Actinomycetes</taxon>
        <taxon>Bifidobacteriales</taxon>
        <taxon>Bifidobacteriaceae</taxon>
        <taxon>Bifidobacterium</taxon>
    </lineage>
</organism>
<proteinExistence type="predicted"/>
<dbReference type="RefSeq" id="WP_150394156.1">
    <property type="nucleotide sequence ID" value="NZ_RZJP01000002.1"/>
</dbReference>
<name>A0A5M9ZCK4_9BIFI</name>
<protein>
    <recommendedName>
        <fullName evidence="3">Transposase</fullName>
    </recommendedName>
</protein>
<dbReference type="EMBL" id="RZJP01000002">
    <property type="protein sequence ID" value="KAA8816489.1"/>
    <property type="molecule type" value="Genomic_DNA"/>
</dbReference>
<sequence length="85" mass="9730">MTVAMVSRARHKSAYTYDFEQQAAWPNVHAPRSAVSALTRVDWKSVGPIFRRMADDLRVEQGAGLFDHLRTIGVDETRYRKGHRS</sequence>